<dbReference type="EMBL" id="FQZQ01000022">
    <property type="protein sequence ID" value="SHK19845.1"/>
    <property type="molecule type" value="Genomic_DNA"/>
</dbReference>
<dbReference type="Proteomes" id="UP000183982">
    <property type="component" value="Unassembled WGS sequence"/>
</dbReference>
<evidence type="ECO:0000313" key="4">
    <source>
        <dbReference type="Proteomes" id="UP000183982"/>
    </source>
</evidence>
<evidence type="ECO:0000313" key="3">
    <source>
        <dbReference type="EMBL" id="SHK19845.1"/>
    </source>
</evidence>
<keyword evidence="1 3" id="KW-0808">Transferase</keyword>
<gene>
    <name evidence="3" type="ORF">SAMN05444000_1223</name>
</gene>
<accession>A0A1M6QI55</accession>
<dbReference type="PANTHER" id="PTHR46401:SF2">
    <property type="entry name" value="GLYCOSYLTRANSFERASE WBBK-RELATED"/>
    <property type="match status" value="1"/>
</dbReference>
<dbReference type="AlphaFoldDB" id="A0A1M6QI55"/>
<protein>
    <submittedName>
        <fullName evidence="3">Glycosyltransferase involved in cell wall bisynthesis</fullName>
    </submittedName>
</protein>
<evidence type="ECO:0000256" key="1">
    <source>
        <dbReference type="ARBA" id="ARBA00022679"/>
    </source>
</evidence>
<dbReference type="PANTHER" id="PTHR46401">
    <property type="entry name" value="GLYCOSYLTRANSFERASE WBBK-RELATED"/>
    <property type="match status" value="1"/>
</dbReference>
<evidence type="ECO:0000259" key="2">
    <source>
        <dbReference type="Pfam" id="PF00534"/>
    </source>
</evidence>
<organism evidence="3 4">
    <name type="scientific">Shimia gijangensis</name>
    <dbReference type="NCBI Taxonomy" id="1470563"/>
    <lineage>
        <taxon>Bacteria</taxon>
        <taxon>Pseudomonadati</taxon>
        <taxon>Pseudomonadota</taxon>
        <taxon>Alphaproteobacteria</taxon>
        <taxon>Rhodobacterales</taxon>
        <taxon>Roseobacteraceae</taxon>
    </lineage>
</organism>
<dbReference type="GO" id="GO:0016757">
    <property type="term" value="F:glycosyltransferase activity"/>
    <property type="evidence" value="ECO:0007669"/>
    <property type="project" value="InterPro"/>
</dbReference>
<proteinExistence type="predicted"/>
<dbReference type="Pfam" id="PF00534">
    <property type="entry name" value="Glycos_transf_1"/>
    <property type="match status" value="1"/>
</dbReference>
<reference evidence="4" key="1">
    <citation type="submission" date="2016-11" db="EMBL/GenBank/DDBJ databases">
        <authorList>
            <person name="Varghese N."/>
            <person name="Submissions S."/>
        </authorList>
    </citation>
    <scope>NUCLEOTIDE SEQUENCE [LARGE SCALE GENOMIC DNA]</scope>
    <source>
        <strain evidence="4">DSM 100564</strain>
    </source>
</reference>
<dbReference type="SUPFAM" id="SSF53756">
    <property type="entry name" value="UDP-Glycosyltransferase/glycogen phosphorylase"/>
    <property type="match status" value="1"/>
</dbReference>
<dbReference type="InterPro" id="IPR001296">
    <property type="entry name" value="Glyco_trans_1"/>
</dbReference>
<dbReference type="STRING" id="1470563.SAMN05444000_1223"/>
<sequence length="398" mass="45051">MQLHSIPPTGIDRVCFAYLKALCDAPEPVYGLVRTASGYVLLDDVGMQEVLARMEGRKPWGPPDFLSKLLHKPDWYKHYTEAELRRLRIARCQPAFLGRILRRHLPEGTVYLNVGQSNVTERLIRAVKSVPKSRFVPFLHDTIPMDFPDYQTPDSIKRFEQMFAMLQGSADAILCNSQVSADDVKRHMAPLGVVPPIHVAHLGVDNYFFQYGDNKGIPTLPKPYFVLLGTIEPRKNHALILDVWEALEKELPEQEMPHLVVCGRRGWMNDEVFDRLDNSPQRSRYLHEFNELNDNQIQALQKGSAGSLFPSFCEGFGLPPGEAASMGVPVICNPLPVFREFLKDIPIYASVADSYAWKQAIKELAQQARARGKTQWQTPTGSGLPTWESHFNVVLKMT</sequence>
<dbReference type="CDD" id="cd03809">
    <property type="entry name" value="GT4_MtfB-like"/>
    <property type="match status" value="1"/>
</dbReference>
<dbReference type="Gene3D" id="3.40.50.2000">
    <property type="entry name" value="Glycogen Phosphorylase B"/>
    <property type="match status" value="1"/>
</dbReference>
<feature type="domain" description="Glycosyl transferase family 1" evidence="2">
    <location>
        <begin position="221"/>
        <end position="359"/>
    </location>
</feature>
<name>A0A1M6QI55_9RHOB</name>
<keyword evidence="4" id="KW-1185">Reference proteome</keyword>